<dbReference type="Pfam" id="PF13507">
    <property type="entry name" value="GATase_5"/>
    <property type="match status" value="1"/>
</dbReference>
<keyword evidence="7 8" id="KW-0315">Glutamine amidotransferase</keyword>
<comment type="subcellular location">
    <subcellularLocation>
        <location evidence="8">Cytoplasm</location>
    </subcellularLocation>
</comment>
<gene>
    <name evidence="8 9" type="primary">purQ</name>
    <name evidence="9" type="ORF">CINF_1145</name>
</gene>
<dbReference type="SUPFAM" id="SSF52317">
    <property type="entry name" value="Class I glutamine amidotransferase-like"/>
    <property type="match status" value="1"/>
</dbReference>
<dbReference type="AlphaFoldDB" id="A0A7H9CK17"/>
<evidence type="ECO:0000256" key="5">
    <source>
        <dbReference type="ARBA" id="ARBA00022801"/>
    </source>
</evidence>
<evidence type="ECO:0000256" key="8">
    <source>
        <dbReference type="HAMAP-Rule" id="MF_00421"/>
    </source>
</evidence>
<dbReference type="GO" id="GO:0006189">
    <property type="term" value="P:'de novo' IMP biosynthetic process"/>
    <property type="evidence" value="ECO:0007669"/>
    <property type="project" value="UniProtKB-UniRule"/>
</dbReference>
<feature type="active site" evidence="8">
    <location>
        <position position="204"/>
    </location>
</feature>
<keyword evidence="4 8" id="KW-0658">Purine biosynthesis</keyword>
<dbReference type="PANTHER" id="PTHR47552">
    <property type="entry name" value="PHOSPHORIBOSYLFORMYLGLYCINAMIDINE SYNTHASE SUBUNIT PURQ"/>
    <property type="match status" value="1"/>
</dbReference>
<dbReference type="GO" id="GO:0005737">
    <property type="term" value="C:cytoplasm"/>
    <property type="evidence" value="ECO:0007669"/>
    <property type="project" value="UniProtKB-SubCell"/>
</dbReference>
<dbReference type="PROSITE" id="PS51273">
    <property type="entry name" value="GATASE_TYPE_1"/>
    <property type="match status" value="1"/>
</dbReference>
<dbReference type="EC" id="6.3.5.3" evidence="8"/>
<comment type="catalytic activity">
    <reaction evidence="8">
        <text>L-glutamine + H2O = L-glutamate + NH4(+)</text>
        <dbReference type="Rhea" id="RHEA:15889"/>
        <dbReference type="ChEBI" id="CHEBI:15377"/>
        <dbReference type="ChEBI" id="CHEBI:28938"/>
        <dbReference type="ChEBI" id="CHEBI:29985"/>
        <dbReference type="ChEBI" id="CHEBI:58359"/>
        <dbReference type="EC" id="3.5.1.2"/>
    </reaction>
</comment>
<dbReference type="HAMAP" id="MF_00421">
    <property type="entry name" value="PurQ"/>
    <property type="match status" value="1"/>
</dbReference>
<dbReference type="NCBIfam" id="TIGR01737">
    <property type="entry name" value="FGAM_synth_I"/>
    <property type="match status" value="1"/>
</dbReference>
<evidence type="ECO:0000256" key="7">
    <source>
        <dbReference type="ARBA" id="ARBA00022962"/>
    </source>
</evidence>
<keyword evidence="1 8" id="KW-0963">Cytoplasm</keyword>
<dbReference type="NCBIfam" id="NF002957">
    <property type="entry name" value="PRK03619.1"/>
    <property type="match status" value="1"/>
</dbReference>
<feature type="active site" evidence="8">
    <location>
        <position position="202"/>
    </location>
</feature>
<reference evidence="9 10" key="1">
    <citation type="submission" date="2020-02" db="EMBL/GenBank/DDBJ databases">
        <title>Complete genome sequence of the novel Campylobacter species Candidatus Campylobacter infans.</title>
        <authorList>
            <person name="Duim B."/>
            <person name="Zomer A."/>
            <person name="van der Graaf L."/>
            <person name="Wagenaar J."/>
        </authorList>
    </citation>
    <scope>NUCLEOTIDE SEQUENCE [LARGE SCALE GENOMIC DNA]</scope>
    <source>
        <strain evidence="9 10">19S00001</strain>
    </source>
</reference>
<dbReference type="Gene3D" id="3.40.50.880">
    <property type="match status" value="1"/>
</dbReference>
<dbReference type="UniPathway" id="UPA00074">
    <property type="reaction ID" value="UER00128"/>
</dbReference>
<sequence>MSSAFKVAIITFPGTNCEQDSKYAFSLLGCDVSVYWHTQTNINADLIVLPGGFSHGDYLRTGAIAKFSPAMSAVISHAKKGGKILGICNGFQMLLELGLLPGAMLKNESMSFISKFTHIKVISNNNAFLKFCDNGEILNIPVAHGEGNYYADKITLKALEDNEQILLRYCDKAGNICDLNGSQMQIAGICDKAKNIFGLMPHPERACESILGGDDGLKMLKGFLC</sequence>
<dbReference type="GO" id="GO:0004642">
    <property type="term" value="F:phosphoribosylformylglycinamidine synthase activity"/>
    <property type="evidence" value="ECO:0007669"/>
    <property type="project" value="UniProtKB-UniRule"/>
</dbReference>
<accession>A0A7H9CK17</accession>
<evidence type="ECO:0000256" key="2">
    <source>
        <dbReference type="ARBA" id="ARBA00022598"/>
    </source>
</evidence>
<dbReference type="EC" id="3.5.1.2" evidence="8"/>
<evidence type="ECO:0000256" key="3">
    <source>
        <dbReference type="ARBA" id="ARBA00022741"/>
    </source>
</evidence>
<evidence type="ECO:0000313" key="10">
    <source>
        <dbReference type="Proteomes" id="UP000509414"/>
    </source>
</evidence>
<keyword evidence="6 8" id="KW-0067">ATP-binding</keyword>
<dbReference type="InterPro" id="IPR029062">
    <property type="entry name" value="Class_I_gatase-like"/>
</dbReference>
<dbReference type="GO" id="GO:0004359">
    <property type="term" value="F:glutaminase activity"/>
    <property type="evidence" value="ECO:0007669"/>
    <property type="project" value="UniProtKB-EC"/>
</dbReference>
<evidence type="ECO:0000256" key="6">
    <source>
        <dbReference type="ARBA" id="ARBA00022840"/>
    </source>
</evidence>
<dbReference type="Proteomes" id="UP000509414">
    <property type="component" value="Chromosome"/>
</dbReference>
<evidence type="ECO:0000313" key="9">
    <source>
        <dbReference type="EMBL" id="QLI05635.1"/>
    </source>
</evidence>
<dbReference type="RefSeq" id="WP_179974832.1">
    <property type="nucleotide sequence ID" value="NZ_CP049075.1"/>
</dbReference>
<keyword evidence="5 8" id="KW-0378">Hydrolase</keyword>
<proteinExistence type="inferred from homology"/>
<dbReference type="GO" id="GO:0005524">
    <property type="term" value="F:ATP binding"/>
    <property type="evidence" value="ECO:0007669"/>
    <property type="project" value="UniProtKB-KW"/>
</dbReference>
<comment type="pathway">
    <text evidence="8">Purine metabolism; IMP biosynthesis via de novo pathway; 5-amino-1-(5-phospho-D-ribosyl)imidazole from N(2)-formyl-N(1)-(5-phospho-D-ribosyl)glycinamide: step 1/2.</text>
</comment>
<evidence type="ECO:0000256" key="1">
    <source>
        <dbReference type="ARBA" id="ARBA00022490"/>
    </source>
</evidence>
<protein>
    <recommendedName>
        <fullName evidence="8">Phosphoribosylformylglycinamidine synthase subunit PurQ</fullName>
        <shortName evidence="8">FGAM synthase</shortName>
        <ecNumber evidence="8">6.3.5.3</ecNumber>
    </recommendedName>
    <alternativeName>
        <fullName evidence="8">Formylglycinamide ribonucleotide amidotransferase subunit I</fullName>
        <shortName evidence="8">FGAR amidotransferase I</shortName>
        <shortName evidence="8">FGAR-AT I</shortName>
    </alternativeName>
    <alternativeName>
        <fullName evidence="8">Glutaminase PurQ</fullName>
        <ecNumber evidence="8">3.5.1.2</ecNumber>
    </alternativeName>
    <alternativeName>
        <fullName evidence="8">Phosphoribosylformylglycinamidine synthase subunit I</fullName>
    </alternativeName>
</protein>
<dbReference type="EMBL" id="CP049075">
    <property type="protein sequence ID" value="QLI05635.1"/>
    <property type="molecule type" value="Genomic_DNA"/>
</dbReference>
<keyword evidence="2 8" id="KW-0436">Ligase</keyword>
<dbReference type="CDD" id="cd01740">
    <property type="entry name" value="GATase1_FGAR_AT"/>
    <property type="match status" value="1"/>
</dbReference>
<keyword evidence="10" id="KW-1185">Reference proteome</keyword>
<organism evidence="9 10">
    <name type="scientific">Candidatus Campylobacter infans</name>
    <dbReference type="NCBI Taxonomy" id="2561898"/>
    <lineage>
        <taxon>Bacteria</taxon>
        <taxon>Pseudomonadati</taxon>
        <taxon>Campylobacterota</taxon>
        <taxon>Epsilonproteobacteria</taxon>
        <taxon>Campylobacterales</taxon>
        <taxon>Campylobacteraceae</taxon>
        <taxon>Campylobacter</taxon>
    </lineage>
</organism>
<evidence type="ECO:0000256" key="4">
    <source>
        <dbReference type="ARBA" id="ARBA00022755"/>
    </source>
</evidence>
<comment type="subunit">
    <text evidence="8">Part of the FGAM synthase complex composed of 1 PurL, 1 PurQ and 2 PurS subunits.</text>
</comment>
<feature type="active site" description="Nucleophile" evidence="8">
    <location>
        <position position="88"/>
    </location>
</feature>
<keyword evidence="3 8" id="KW-0547">Nucleotide-binding</keyword>
<dbReference type="PIRSF" id="PIRSF001586">
    <property type="entry name" value="FGAM_synth_I"/>
    <property type="match status" value="1"/>
</dbReference>
<dbReference type="SMART" id="SM01211">
    <property type="entry name" value="GATase_5"/>
    <property type="match status" value="1"/>
</dbReference>
<name>A0A7H9CK17_9BACT</name>
<dbReference type="InterPro" id="IPR010075">
    <property type="entry name" value="PRibForGlyAmidine_synth_PurQ"/>
</dbReference>
<dbReference type="KEGG" id="cinf:CINF_1145"/>
<comment type="function">
    <text evidence="8">Part of the phosphoribosylformylglycinamidine synthase complex involved in the purines biosynthetic pathway. Catalyzes the ATP-dependent conversion of formylglycinamide ribonucleotide (FGAR) and glutamine to yield formylglycinamidine ribonucleotide (FGAM) and glutamate. The FGAM synthase complex is composed of three subunits. PurQ produces an ammonia molecule by converting glutamine to glutamate. PurL transfers the ammonia molecule to FGAR to form FGAM in an ATP-dependent manner. PurS interacts with PurQ and PurL and is thought to assist in the transfer of the ammonia molecule from PurQ to PurL.</text>
</comment>
<dbReference type="PANTHER" id="PTHR47552:SF1">
    <property type="entry name" value="PHOSPHORIBOSYLFORMYLGLYCINAMIDINE SYNTHASE SUBUNIT PURQ"/>
    <property type="match status" value="1"/>
</dbReference>
<comment type="catalytic activity">
    <reaction evidence="8">
        <text>N(2)-formyl-N(1)-(5-phospho-beta-D-ribosyl)glycinamide + L-glutamine + ATP + H2O = 2-formamido-N(1)-(5-O-phospho-beta-D-ribosyl)acetamidine + L-glutamate + ADP + phosphate + H(+)</text>
        <dbReference type="Rhea" id="RHEA:17129"/>
        <dbReference type="ChEBI" id="CHEBI:15377"/>
        <dbReference type="ChEBI" id="CHEBI:15378"/>
        <dbReference type="ChEBI" id="CHEBI:29985"/>
        <dbReference type="ChEBI" id="CHEBI:30616"/>
        <dbReference type="ChEBI" id="CHEBI:43474"/>
        <dbReference type="ChEBI" id="CHEBI:58359"/>
        <dbReference type="ChEBI" id="CHEBI:147286"/>
        <dbReference type="ChEBI" id="CHEBI:147287"/>
        <dbReference type="ChEBI" id="CHEBI:456216"/>
        <dbReference type="EC" id="6.3.5.3"/>
    </reaction>
</comment>